<evidence type="ECO:0000313" key="1">
    <source>
        <dbReference type="EMBL" id="TDH68543.1"/>
    </source>
</evidence>
<organism evidence="1 2">
    <name type="scientific">Bremia lactucae</name>
    <name type="common">Lettuce downy mildew</name>
    <dbReference type="NCBI Taxonomy" id="4779"/>
    <lineage>
        <taxon>Eukaryota</taxon>
        <taxon>Sar</taxon>
        <taxon>Stramenopiles</taxon>
        <taxon>Oomycota</taxon>
        <taxon>Peronosporomycetes</taxon>
        <taxon>Peronosporales</taxon>
        <taxon>Peronosporaceae</taxon>
        <taxon>Bremia</taxon>
    </lineage>
</organism>
<protein>
    <submittedName>
        <fullName evidence="1">Uncharacterized protein</fullName>
    </submittedName>
</protein>
<name>A0A976FKW9_BRELC</name>
<dbReference type="EMBL" id="SHOA02000016">
    <property type="protein sequence ID" value="TDH68543.1"/>
    <property type="molecule type" value="Genomic_DNA"/>
</dbReference>
<gene>
    <name evidence="1" type="ORF">CCR75_000307</name>
</gene>
<sequence length="253" mass="29186">MGRRTREGSDSSDRVEGRSRKHAKLLRDGHDSDGDCWRWRTLLEKLHFLLDNELEGSVLNWLHDGSQFVVKHTGEIKLAKLLGLQVCSLDQVLEALHFECRVEDHWNCTIYRHWCFVRGHPHKIDRIAGYNSLSPEWGFVMPNIAYNSELKPLEVRLSLLGSTEQAWEVTIAPTVLPQPTLDVTEDFFFQENVTFCSAVEEVSWKKEFDSSDDCSDHNMKSPLWWSQRSDFSSICTDDLSEMDSLSQISAFYG</sequence>
<comment type="caution">
    <text evidence="1">The sequence shown here is derived from an EMBL/GenBank/DDBJ whole genome shotgun (WGS) entry which is preliminary data.</text>
</comment>
<dbReference type="GeneID" id="94344086"/>
<evidence type="ECO:0000313" key="2">
    <source>
        <dbReference type="Proteomes" id="UP000294530"/>
    </source>
</evidence>
<dbReference type="AlphaFoldDB" id="A0A976FKW9"/>
<dbReference type="OrthoDB" id="92526at2759"/>
<dbReference type="Proteomes" id="UP000294530">
    <property type="component" value="Unassembled WGS sequence"/>
</dbReference>
<accession>A0A976FKW9</accession>
<proteinExistence type="predicted"/>
<reference evidence="1 2" key="1">
    <citation type="journal article" date="2021" name="Genome Biol.">
        <title>AFLAP: assembly-free linkage analysis pipeline using k-mers from genome sequencing data.</title>
        <authorList>
            <person name="Fletcher K."/>
            <person name="Zhang L."/>
            <person name="Gil J."/>
            <person name="Han R."/>
            <person name="Cavanaugh K."/>
            <person name="Michelmore R."/>
        </authorList>
    </citation>
    <scope>NUCLEOTIDE SEQUENCE [LARGE SCALE GENOMIC DNA]</scope>
    <source>
        <strain evidence="1 2">SF5</strain>
    </source>
</reference>
<dbReference type="KEGG" id="blac:94344086"/>
<dbReference type="RefSeq" id="XP_067818042.1">
    <property type="nucleotide sequence ID" value="XM_067958415.1"/>
</dbReference>
<keyword evidence="2" id="KW-1185">Reference proteome</keyword>